<dbReference type="NCBIfam" id="TIGR01029">
    <property type="entry name" value="rpsG_bact"/>
    <property type="match status" value="1"/>
</dbReference>
<dbReference type="GO" id="GO:0019843">
    <property type="term" value="F:rRNA binding"/>
    <property type="evidence" value="ECO:0007669"/>
    <property type="project" value="UniProtKB-KW"/>
</dbReference>
<dbReference type="PIRSF" id="PIRSF002122">
    <property type="entry name" value="RPS7p_RPS7a_RPS5e_RPS7o"/>
    <property type="match status" value="1"/>
</dbReference>
<dbReference type="InterPro" id="IPR023798">
    <property type="entry name" value="Ribosomal_uS7_dom"/>
</dbReference>
<evidence type="ECO:0000256" key="5">
    <source>
        <dbReference type="ARBA" id="ARBA00023274"/>
    </source>
</evidence>
<dbReference type="InterPro" id="IPR036823">
    <property type="entry name" value="Ribosomal_uS7_dom_sf"/>
</dbReference>
<dbReference type="PANTHER" id="PTHR11205">
    <property type="entry name" value="RIBOSOMAL PROTEIN S7"/>
    <property type="match status" value="1"/>
</dbReference>
<accession>A0A645FXJ1</accession>
<dbReference type="SUPFAM" id="SSF47973">
    <property type="entry name" value="Ribosomal protein S7"/>
    <property type="match status" value="1"/>
</dbReference>
<proteinExistence type="inferred from homology"/>
<dbReference type="GO" id="GO:0006412">
    <property type="term" value="P:translation"/>
    <property type="evidence" value="ECO:0007669"/>
    <property type="project" value="InterPro"/>
</dbReference>
<sequence length="114" mass="12750">MYDALDIVKEKTGKNPIEVMETALKNVGPLMEVRPRRVGGATYQVPMEVPAGRRMTLAMRWIIDAATGRTGNSYAEKLSAELLDAFNNQGAAVRKREETHKMAEANRAFSHFRV</sequence>
<comment type="caution">
    <text evidence="7">The sequence shown here is derived from an EMBL/GenBank/DDBJ whole genome shotgun (WGS) entry which is preliminary data.</text>
</comment>
<evidence type="ECO:0000259" key="6">
    <source>
        <dbReference type="Pfam" id="PF00177"/>
    </source>
</evidence>
<feature type="domain" description="Small ribosomal subunit protein uS7" evidence="6">
    <location>
        <begin position="1"/>
        <end position="107"/>
    </location>
</feature>
<keyword evidence="4 7" id="KW-0689">Ribosomal protein</keyword>
<keyword evidence="2" id="KW-0699">rRNA-binding</keyword>
<dbReference type="GO" id="GO:0015935">
    <property type="term" value="C:small ribosomal subunit"/>
    <property type="evidence" value="ECO:0007669"/>
    <property type="project" value="InterPro"/>
</dbReference>
<dbReference type="Pfam" id="PF00177">
    <property type="entry name" value="Ribosomal_S7"/>
    <property type="match status" value="1"/>
</dbReference>
<reference evidence="7" key="1">
    <citation type="submission" date="2019-08" db="EMBL/GenBank/DDBJ databases">
        <authorList>
            <person name="Kucharzyk K."/>
            <person name="Murdoch R.W."/>
            <person name="Higgins S."/>
            <person name="Loffler F."/>
        </authorList>
    </citation>
    <scope>NUCLEOTIDE SEQUENCE</scope>
</reference>
<dbReference type="Gene3D" id="1.10.455.10">
    <property type="entry name" value="Ribosomal protein S7 domain"/>
    <property type="match status" value="1"/>
</dbReference>
<dbReference type="CDD" id="cd14869">
    <property type="entry name" value="uS7_Bacteria"/>
    <property type="match status" value="1"/>
</dbReference>
<evidence type="ECO:0000256" key="2">
    <source>
        <dbReference type="ARBA" id="ARBA00022730"/>
    </source>
</evidence>
<evidence type="ECO:0000256" key="1">
    <source>
        <dbReference type="ARBA" id="ARBA00007151"/>
    </source>
</evidence>
<dbReference type="GO" id="GO:0003735">
    <property type="term" value="F:structural constituent of ribosome"/>
    <property type="evidence" value="ECO:0007669"/>
    <property type="project" value="InterPro"/>
</dbReference>
<dbReference type="InterPro" id="IPR000235">
    <property type="entry name" value="Ribosomal_uS7"/>
</dbReference>
<dbReference type="AlphaFoldDB" id="A0A645FXJ1"/>
<dbReference type="InterPro" id="IPR005717">
    <property type="entry name" value="Ribosomal_uS7_bac/org-type"/>
</dbReference>
<organism evidence="7">
    <name type="scientific">bioreactor metagenome</name>
    <dbReference type="NCBI Taxonomy" id="1076179"/>
    <lineage>
        <taxon>unclassified sequences</taxon>
        <taxon>metagenomes</taxon>
        <taxon>ecological metagenomes</taxon>
    </lineage>
</organism>
<evidence type="ECO:0000256" key="3">
    <source>
        <dbReference type="ARBA" id="ARBA00022884"/>
    </source>
</evidence>
<keyword evidence="5" id="KW-0687">Ribonucleoprotein</keyword>
<gene>
    <name evidence="7" type="primary">rpsG_42</name>
    <name evidence="7" type="ORF">SDC9_166648</name>
</gene>
<protein>
    <submittedName>
        <fullName evidence="7">30S ribosomal protein S7</fullName>
    </submittedName>
</protein>
<comment type="similarity">
    <text evidence="1">Belongs to the universal ribosomal protein uS7 family.</text>
</comment>
<evidence type="ECO:0000256" key="4">
    <source>
        <dbReference type="ARBA" id="ARBA00022980"/>
    </source>
</evidence>
<evidence type="ECO:0000313" key="7">
    <source>
        <dbReference type="EMBL" id="MPN19281.1"/>
    </source>
</evidence>
<dbReference type="EMBL" id="VSSQ01066816">
    <property type="protein sequence ID" value="MPN19281.1"/>
    <property type="molecule type" value="Genomic_DNA"/>
</dbReference>
<keyword evidence="3" id="KW-0694">RNA-binding</keyword>
<name>A0A645FXJ1_9ZZZZ</name>